<dbReference type="EMBL" id="FQXH01000007">
    <property type="protein sequence ID" value="SHH08335.1"/>
    <property type="molecule type" value="Genomic_DNA"/>
</dbReference>
<gene>
    <name evidence="9" type="ORF">SAMN02744040_00761</name>
</gene>
<dbReference type="RefSeq" id="WP_072723789.1">
    <property type="nucleotide sequence ID" value="NZ_FQXH01000007.1"/>
</dbReference>
<organism evidence="9 10">
    <name type="scientific">Tepidibacter thalassicus DSM 15285</name>
    <dbReference type="NCBI Taxonomy" id="1123350"/>
    <lineage>
        <taxon>Bacteria</taxon>
        <taxon>Bacillati</taxon>
        <taxon>Bacillota</taxon>
        <taxon>Clostridia</taxon>
        <taxon>Peptostreptococcales</taxon>
        <taxon>Peptostreptococcaceae</taxon>
        <taxon>Tepidibacter</taxon>
    </lineage>
</organism>
<dbReference type="GO" id="GO:0000041">
    <property type="term" value="P:transition metal ion transport"/>
    <property type="evidence" value="ECO:0007669"/>
    <property type="project" value="InterPro"/>
</dbReference>
<reference evidence="10" key="1">
    <citation type="submission" date="2016-11" db="EMBL/GenBank/DDBJ databases">
        <authorList>
            <person name="Varghese N."/>
            <person name="Submissions S."/>
        </authorList>
    </citation>
    <scope>NUCLEOTIDE SEQUENCE [LARGE SCALE GENOMIC DNA]</scope>
    <source>
        <strain evidence="10">DSM 15285</strain>
    </source>
</reference>
<proteinExistence type="predicted"/>
<keyword evidence="10" id="KW-1185">Reference proteome</keyword>
<keyword evidence="5 7" id="KW-1133">Transmembrane helix</keyword>
<dbReference type="STRING" id="1123350.SAMN02744040_00761"/>
<keyword evidence="6 7" id="KW-0472">Membrane</keyword>
<dbReference type="Proteomes" id="UP000242520">
    <property type="component" value="Unassembled WGS sequence"/>
</dbReference>
<evidence type="ECO:0000313" key="10">
    <source>
        <dbReference type="Proteomes" id="UP000242520"/>
    </source>
</evidence>
<dbReference type="InterPro" id="IPR002751">
    <property type="entry name" value="CbiM/NikMN"/>
</dbReference>
<dbReference type="GO" id="GO:0005886">
    <property type="term" value="C:plasma membrane"/>
    <property type="evidence" value="ECO:0007669"/>
    <property type="project" value="UniProtKB-SubCell"/>
</dbReference>
<evidence type="ECO:0000259" key="8">
    <source>
        <dbReference type="Pfam" id="PF13190"/>
    </source>
</evidence>
<protein>
    <submittedName>
        <fullName evidence="9">Cobalt/nickel transport system permease protein</fullName>
    </submittedName>
</protein>
<dbReference type="Pfam" id="PF01891">
    <property type="entry name" value="CbiM"/>
    <property type="match status" value="1"/>
</dbReference>
<dbReference type="PANTHER" id="PTHR34229:SF1">
    <property type="entry name" value="METAL TRANSPORT PROTEIN HI_1621-RELATED"/>
    <property type="match status" value="1"/>
</dbReference>
<comment type="subcellular location">
    <subcellularLocation>
        <location evidence="1">Cell membrane</location>
        <topology evidence="1">Multi-pass membrane protein</topology>
    </subcellularLocation>
</comment>
<feature type="transmembrane region" description="Helical" evidence="7">
    <location>
        <begin position="7"/>
        <end position="28"/>
    </location>
</feature>
<feature type="domain" description="PDGLE" evidence="8">
    <location>
        <begin position="225"/>
        <end position="332"/>
    </location>
</feature>
<evidence type="ECO:0000256" key="6">
    <source>
        <dbReference type="ARBA" id="ARBA00023136"/>
    </source>
</evidence>
<keyword evidence="2" id="KW-0813">Transport</keyword>
<dbReference type="OrthoDB" id="5395048at2"/>
<sequence>MHMADALISPAVGGTMWAVTVGTAAYSIKKIQDDIDEKKIPLMGVMGAFVFAAQMINFTIPATGSSGHLGGGLLLAILLGPYAGFLTMASILIIQALFFADGGLLALGCNIFNMGFYTCFIVYPLIYKRIMRKGYSATHIFIGAMVSAIIGLQLGAFSVVIETLLSGKTELPFTTFVMLMQPIHLAIGIVEGLVTAAVVGFVYNNFPEVIEKAALNQALGDIFIKKLLLAIVVVTVLTGGVLSWFASAYPDGLEWSMLKTSGKEELEIPNGIHQVLEKIQEKSAFLPDYSFKTDKEESEETWPAVSSGTTVSGLIGGLMTLILAATTGFVVYKLKKRKKANAA</sequence>
<feature type="transmembrane region" description="Helical" evidence="7">
    <location>
        <begin position="72"/>
        <end position="98"/>
    </location>
</feature>
<dbReference type="PANTHER" id="PTHR34229">
    <property type="entry name" value="METAL TRANSPORT PROTEIN HI_1621-RELATED"/>
    <property type="match status" value="1"/>
</dbReference>
<evidence type="ECO:0000256" key="1">
    <source>
        <dbReference type="ARBA" id="ARBA00004651"/>
    </source>
</evidence>
<dbReference type="Pfam" id="PF13190">
    <property type="entry name" value="PDGLE"/>
    <property type="match status" value="1"/>
</dbReference>
<accession>A0A1M5Q2I9</accession>
<feature type="transmembrane region" description="Helical" evidence="7">
    <location>
        <begin position="227"/>
        <end position="249"/>
    </location>
</feature>
<feature type="transmembrane region" description="Helical" evidence="7">
    <location>
        <begin position="311"/>
        <end position="332"/>
    </location>
</feature>
<dbReference type="InterPro" id="IPR025937">
    <property type="entry name" value="PDGLE_dom"/>
</dbReference>
<evidence type="ECO:0000256" key="4">
    <source>
        <dbReference type="ARBA" id="ARBA00022692"/>
    </source>
</evidence>
<keyword evidence="4 7" id="KW-0812">Transmembrane</keyword>
<keyword evidence="3" id="KW-1003">Cell membrane</keyword>
<feature type="transmembrane region" description="Helical" evidence="7">
    <location>
        <begin position="181"/>
        <end position="206"/>
    </location>
</feature>
<evidence type="ECO:0000256" key="7">
    <source>
        <dbReference type="SAM" id="Phobius"/>
    </source>
</evidence>
<feature type="transmembrane region" description="Helical" evidence="7">
    <location>
        <begin position="104"/>
        <end position="126"/>
    </location>
</feature>
<evidence type="ECO:0000313" key="9">
    <source>
        <dbReference type="EMBL" id="SHH08335.1"/>
    </source>
</evidence>
<evidence type="ECO:0000256" key="5">
    <source>
        <dbReference type="ARBA" id="ARBA00022989"/>
    </source>
</evidence>
<feature type="transmembrane region" description="Helical" evidence="7">
    <location>
        <begin position="40"/>
        <end position="60"/>
    </location>
</feature>
<name>A0A1M5Q2I9_9FIRM</name>
<dbReference type="AlphaFoldDB" id="A0A1M5Q2I9"/>
<evidence type="ECO:0000256" key="3">
    <source>
        <dbReference type="ARBA" id="ARBA00022475"/>
    </source>
</evidence>
<evidence type="ECO:0000256" key="2">
    <source>
        <dbReference type="ARBA" id="ARBA00022448"/>
    </source>
</evidence>
<dbReference type="Gene3D" id="1.10.1760.20">
    <property type="match status" value="1"/>
</dbReference>
<feature type="transmembrane region" description="Helical" evidence="7">
    <location>
        <begin position="138"/>
        <end position="161"/>
    </location>
</feature>